<evidence type="ECO:0000256" key="6">
    <source>
        <dbReference type="SAM" id="MobiDB-lite"/>
    </source>
</evidence>
<dbReference type="GO" id="GO:0016020">
    <property type="term" value="C:membrane"/>
    <property type="evidence" value="ECO:0007669"/>
    <property type="project" value="UniProtKB-SubCell"/>
</dbReference>
<dbReference type="InterPro" id="IPR021134">
    <property type="entry name" value="Bestrophin-like"/>
</dbReference>
<feature type="transmembrane region" description="Helical" evidence="7">
    <location>
        <begin position="652"/>
        <end position="672"/>
    </location>
</feature>
<organism evidence="8 9">
    <name type="scientific">Macrostomum lignano</name>
    <dbReference type="NCBI Taxonomy" id="282301"/>
    <lineage>
        <taxon>Eukaryota</taxon>
        <taxon>Metazoa</taxon>
        <taxon>Spiralia</taxon>
        <taxon>Lophotrochozoa</taxon>
        <taxon>Platyhelminthes</taxon>
        <taxon>Rhabditophora</taxon>
        <taxon>Macrostomorpha</taxon>
        <taxon>Macrostomida</taxon>
        <taxon>Macrostomidae</taxon>
        <taxon>Macrostomum</taxon>
    </lineage>
</organism>
<feature type="compositionally biased region" description="Low complexity" evidence="6">
    <location>
        <begin position="1110"/>
        <end position="1137"/>
    </location>
</feature>
<name>A0A1I8IY73_9PLAT</name>
<feature type="transmembrane region" description="Helical" evidence="7">
    <location>
        <begin position="891"/>
        <end position="915"/>
    </location>
</feature>
<reference evidence="9" key="1">
    <citation type="submission" date="2016-11" db="UniProtKB">
        <authorList>
            <consortium name="WormBaseParasite"/>
        </authorList>
    </citation>
    <scope>IDENTIFICATION</scope>
</reference>
<feature type="compositionally biased region" description="Basic residues" evidence="6">
    <location>
        <begin position="39"/>
        <end position="55"/>
    </location>
</feature>
<dbReference type="WBParaSite" id="maker-uti_cns_0019042-snap-gene-0.1-mRNA-1">
    <property type="protein sequence ID" value="maker-uti_cns_0019042-snap-gene-0.1-mRNA-1"/>
    <property type="gene ID" value="maker-uti_cns_0019042-snap-gene-0.1"/>
</dbReference>
<keyword evidence="8" id="KW-1185">Reference proteome</keyword>
<keyword evidence="2 7" id="KW-0812">Transmembrane</keyword>
<evidence type="ECO:0000256" key="7">
    <source>
        <dbReference type="SAM" id="Phobius"/>
    </source>
</evidence>
<evidence type="ECO:0000313" key="8">
    <source>
        <dbReference type="Proteomes" id="UP000095280"/>
    </source>
</evidence>
<evidence type="ECO:0000256" key="2">
    <source>
        <dbReference type="ARBA" id="ARBA00022692"/>
    </source>
</evidence>
<comment type="similarity">
    <text evidence="5">Belongs to the anion channel-forming bestrophin (TC 1.A.46) family. Calcium-sensitive chloride channel subfamily.</text>
</comment>
<dbReference type="PANTHER" id="PTHR10736:SF65">
    <property type="entry name" value="BESTROPHIN 1, ISOFORM C-RELATED"/>
    <property type="match status" value="1"/>
</dbReference>
<dbReference type="PANTHER" id="PTHR10736">
    <property type="entry name" value="BESTROPHIN"/>
    <property type="match status" value="1"/>
</dbReference>
<evidence type="ECO:0000256" key="5">
    <source>
        <dbReference type="ARBA" id="ARBA00034769"/>
    </source>
</evidence>
<protein>
    <submittedName>
        <fullName evidence="9">Bestrophin homolog</fullName>
    </submittedName>
</protein>
<keyword evidence="4 7" id="KW-0472">Membrane</keyword>
<keyword evidence="3 7" id="KW-1133">Transmembrane helix</keyword>
<feature type="compositionally biased region" description="Low complexity" evidence="6">
    <location>
        <begin position="57"/>
        <end position="70"/>
    </location>
</feature>
<feature type="compositionally biased region" description="Low complexity" evidence="6">
    <location>
        <begin position="1061"/>
        <end position="1080"/>
    </location>
</feature>
<feature type="compositionally biased region" description="Polar residues" evidence="6">
    <location>
        <begin position="97"/>
        <end position="112"/>
    </location>
</feature>
<dbReference type="GO" id="GO:0005254">
    <property type="term" value="F:chloride channel activity"/>
    <property type="evidence" value="ECO:0007669"/>
    <property type="project" value="InterPro"/>
</dbReference>
<accession>A0A1I8IY73</accession>
<dbReference type="Proteomes" id="UP000095280">
    <property type="component" value="Unplaced"/>
</dbReference>
<dbReference type="AlphaFoldDB" id="A0A1I8IY73"/>
<feature type="transmembrane region" description="Helical" evidence="7">
    <location>
        <begin position="710"/>
        <end position="729"/>
    </location>
</feature>
<feature type="region of interest" description="Disordered" evidence="6">
    <location>
        <begin position="39"/>
        <end position="115"/>
    </location>
</feature>
<evidence type="ECO:0000256" key="1">
    <source>
        <dbReference type="ARBA" id="ARBA00004370"/>
    </source>
</evidence>
<evidence type="ECO:0000313" key="9">
    <source>
        <dbReference type="WBParaSite" id="maker-uti_cns_0019042-snap-gene-0.1-mRNA-1"/>
    </source>
</evidence>
<comment type="subcellular location">
    <subcellularLocation>
        <location evidence="1">Membrane</location>
    </subcellularLocation>
</comment>
<dbReference type="Pfam" id="PF01062">
    <property type="entry name" value="Bestrophin"/>
    <property type="match status" value="1"/>
</dbReference>
<dbReference type="InterPro" id="IPR000615">
    <property type="entry name" value="Bestrophin"/>
</dbReference>
<proteinExistence type="inferred from homology"/>
<feature type="transmembrane region" description="Helical" evidence="7">
    <location>
        <begin position="607"/>
        <end position="631"/>
    </location>
</feature>
<sequence length="1137" mass="124992">VAEFLCCFDFAGVHAHDKFGSAEQTERQLNKELLKRLHARGKQHGKQHGKPHGKSHGSGSSTGGTQSAGSLTPDGSLFPSERSSLRLKNKLSSGKGNQLTVGSDSSAVQPASSLGGIGGRQLQAAVARSLKLRPGGEDKSKRETEHVTQKQVFHCLALVQRSQLGLDQIGRRVQVGFAQRVRLLDADHAAVHDADSLLRLRIRRIRWHLADRVDHVEAADDFAEHYVMLVEPASFGQGDVELRAVGVRAVVGHGNPAGAAVRQDKGLIVECLAEDAGSAGAVLAHHVAHLNDEVRHNAMHRGVLCSTSPLADFQPRASDAKFIDVAGASSPNTATVNRPVKSSPGPSRSLISISNQTSSVTVYFGLATSSESSEETEAATAAAKVTRIRAKRASQNFAMATAMLVEKLIGTSAPGSHVCSVGVFVCSGSWLGAEQCLFLPTMTASAGATPGSTPNRETVSVLCSTAPSDNWTRWLLLRRFSALWINQHAEDHRALRAEWYRDCDSLTSDRRWNYSMSAVWFYQRCGNVGRGLTCATFCSTLSDKASIWLVKKHANSTRACTEFEADSSYNSKWFEAMAVSYASQIYTDDRLFFVRLLFRWAGSVWQLLWIDYLIFTLMYVGLAVLYFNLLYTHAELKATFEVTVAWLKAIRTSVPLSFMLGFFVSAVFGRWWSVCTSIPWLHSSSFYCQALVDSPKTSRSDLARKLRITVLRYLNLAWILMMAGVSLHIKERFGYWQPKWRKFQLTWQRRLQLINSDSKVQKYFGQLVTDKEMQAFAKSAELSNDNDHSYDPEYWLPLMWATRLIRRAKNLGCIADERQYLFLVNIINNFRGDLGTVWMYTEFNIPLVYTQVAVTAVYLFLASTLISTQLVDSDILLLENFPSRNGTVTRTLGLNLLSYLPVIGSLEFIFYLGWFKIGMCLLNPMGKDKADIPMSDILNSNLKASVKIGGAEDSIFPGGLTDSGEAEEAQVAEFLRSFDFTGVHAHDKFGSAEQTERQLRKALFKRLQGRGADWLHAAESAGGALLRRGAGKHSTGERPTSLGLSTTLQQRHLQKQHHHSSTASLESTASLGTSTTGSLEPPRVERNPGQLTRSGSLPHMAVTSADPPVAAKANGKAASKAAAKSSSKTKAISTTKL</sequence>
<evidence type="ECO:0000256" key="3">
    <source>
        <dbReference type="ARBA" id="ARBA00022989"/>
    </source>
</evidence>
<evidence type="ECO:0000256" key="4">
    <source>
        <dbReference type="ARBA" id="ARBA00023136"/>
    </source>
</evidence>
<feature type="region of interest" description="Disordered" evidence="6">
    <location>
        <begin position="1048"/>
        <end position="1137"/>
    </location>
</feature>